<keyword evidence="4" id="KW-1185">Reference proteome</keyword>
<reference evidence="1 3" key="1">
    <citation type="submission" date="2019-07" db="EMBL/GenBank/DDBJ databases">
        <authorList>
            <person name="Qu J.-H."/>
        </authorList>
    </citation>
    <scope>NUCLEOTIDE SEQUENCE [LARGE SCALE GENOMIC DNA]</scope>
    <source>
        <strain evidence="1 3">MDT1-10-3</strain>
    </source>
</reference>
<dbReference type="RefSeq" id="WP_149098643.1">
    <property type="nucleotide sequence ID" value="NZ_BMMG01000003.1"/>
</dbReference>
<protein>
    <submittedName>
        <fullName evidence="1">Uncharacterized protein</fullName>
    </submittedName>
</protein>
<dbReference type="Proteomes" id="UP000323866">
    <property type="component" value="Unassembled WGS sequence"/>
</dbReference>
<organism evidence="1 3">
    <name type="scientific">Rufibacter glacialis</name>
    <dbReference type="NCBI Taxonomy" id="1259555"/>
    <lineage>
        <taxon>Bacteria</taxon>
        <taxon>Pseudomonadati</taxon>
        <taxon>Bacteroidota</taxon>
        <taxon>Cytophagia</taxon>
        <taxon>Cytophagales</taxon>
        <taxon>Hymenobacteraceae</taxon>
        <taxon>Rufibacter</taxon>
    </lineage>
</organism>
<evidence type="ECO:0000313" key="4">
    <source>
        <dbReference type="Proteomes" id="UP001570846"/>
    </source>
</evidence>
<reference evidence="2 4" key="3">
    <citation type="submission" date="2024-08" db="EMBL/GenBank/DDBJ databases">
        <authorList>
            <person name="Wei W."/>
        </authorList>
    </citation>
    <scope>NUCLEOTIDE SEQUENCE [LARGE SCALE GENOMIC DNA]</scope>
    <source>
        <strain evidence="2 4">XU2</strain>
    </source>
</reference>
<sequence>MNSYTIEQQVQEMQAAGLSIRGIASELGIDKSKVQRILRKLLETSFLDSDTENDTLFDTGFDTADTRIDTLIDTPYDTGETARNTASDTPFDTYNHAKRGLKISEREPVSHKVSYTLAEAKLLMMQTALLKDDIHDFLSEFIELHSMDTLIDVSAYSFYVRRVKRLIQYTKILAFQLEDGTETLPAVKALREIESTMQHILSGPERFMEDKTHRIDMKPRDMHVWQSFLYTDFFQPII</sequence>
<dbReference type="EMBL" id="VKKZ01000020">
    <property type="protein sequence ID" value="KAA6434701.1"/>
    <property type="molecule type" value="Genomic_DNA"/>
</dbReference>
<dbReference type="Proteomes" id="UP001570846">
    <property type="component" value="Unassembled WGS sequence"/>
</dbReference>
<comment type="caution">
    <text evidence="1">The sequence shown here is derived from an EMBL/GenBank/DDBJ whole genome shotgun (WGS) entry which is preliminary data.</text>
</comment>
<dbReference type="OrthoDB" id="2454584at2"/>
<evidence type="ECO:0000313" key="3">
    <source>
        <dbReference type="Proteomes" id="UP000323866"/>
    </source>
</evidence>
<dbReference type="EMBL" id="JBGOGF010000002">
    <property type="protein sequence ID" value="MFA1770632.1"/>
    <property type="molecule type" value="Genomic_DNA"/>
</dbReference>
<dbReference type="Gene3D" id="1.10.10.60">
    <property type="entry name" value="Homeodomain-like"/>
    <property type="match status" value="1"/>
</dbReference>
<reference evidence="1 3" key="2">
    <citation type="submission" date="2019-09" db="EMBL/GenBank/DDBJ databases">
        <title>A bacterium isolated from glacier soil.</title>
        <authorList>
            <person name="Liu Q."/>
        </authorList>
    </citation>
    <scope>NUCLEOTIDE SEQUENCE [LARGE SCALE GENOMIC DNA]</scope>
    <source>
        <strain evidence="1 3">MDT1-10-3</strain>
    </source>
</reference>
<evidence type="ECO:0000313" key="1">
    <source>
        <dbReference type="EMBL" id="KAA6434701.1"/>
    </source>
</evidence>
<accession>A0A5M8QHS7</accession>
<dbReference type="AlphaFoldDB" id="A0A5M8QHS7"/>
<evidence type="ECO:0000313" key="2">
    <source>
        <dbReference type="EMBL" id="MFA1770632.1"/>
    </source>
</evidence>
<name>A0A5M8QHS7_9BACT</name>
<proteinExistence type="predicted"/>
<gene>
    <name evidence="2" type="ORF">ACD591_04960</name>
    <name evidence="1" type="ORF">FOE74_11015</name>
</gene>